<name>A0ABQ2X600_9ACTN</name>
<dbReference type="InterPro" id="IPR002933">
    <property type="entry name" value="Peptidase_M20"/>
</dbReference>
<dbReference type="Proteomes" id="UP000617743">
    <property type="component" value="Unassembled WGS sequence"/>
</dbReference>
<dbReference type="Gene3D" id="3.30.70.360">
    <property type="match status" value="1"/>
</dbReference>
<dbReference type="Pfam" id="PF01546">
    <property type="entry name" value="Peptidase_M20"/>
    <property type="match status" value="1"/>
</dbReference>
<keyword evidence="3" id="KW-1185">Reference proteome</keyword>
<evidence type="ECO:0000313" key="3">
    <source>
        <dbReference type="Proteomes" id="UP000617743"/>
    </source>
</evidence>
<dbReference type="EMBL" id="BMWC01000004">
    <property type="protein sequence ID" value="GGX01160.1"/>
    <property type="molecule type" value="Genomic_DNA"/>
</dbReference>
<dbReference type="SUPFAM" id="SSF53187">
    <property type="entry name" value="Zn-dependent exopeptidases"/>
    <property type="match status" value="1"/>
</dbReference>
<feature type="region of interest" description="Disordered" evidence="1">
    <location>
        <begin position="442"/>
        <end position="470"/>
    </location>
</feature>
<evidence type="ECO:0000256" key="1">
    <source>
        <dbReference type="SAM" id="MobiDB-lite"/>
    </source>
</evidence>
<protein>
    <submittedName>
        <fullName evidence="2">Uncharacterized protein</fullName>
    </submittedName>
</protein>
<dbReference type="RefSeq" id="WP_190051043.1">
    <property type="nucleotide sequence ID" value="NZ_BMWC01000004.1"/>
</dbReference>
<gene>
    <name evidence="2" type="ORF">GCM10010383_34020</name>
</gene>
<organism evidence="2 3">
    <name type="scientific">Streptomyces lomondensis</name>
    <dbReference type="NCBI Taxonomy" id="68229"/>
    <lineage>
        <taxon>Bacteria</taxon>
        <taxon>Bacillati</taxon>
        <taxon>Actinomycetota</taxon>
        <taxon>Actinomycetes</taxon>
        <taxon>Kitasatosporales</taxon>
        <taxon>Streptomycetaceae</taxon>
        <taxon>Streptomyces</taxon>
    </lineage>
</organism>
<proteinExistence type="predicted"/>
<accession>A0ABQ2X600</accession>
<sequence>MADLPARRPAGSIALSPPARLTPADHELLLGLLDIPTAGPLETGDGGPAVALWEAGRTYATAAAKLGLRVLRHAPAEPGVLCRDDVPLTVREAARDETFLARQPSLVLSLGPRLPRRDTVMFNVHLDTVAGWWPAHFDGRRFTGRGAIDAKGPAVALLAGIRAARAAEPDLGRRVGVLVQAVAGEEGGAMGTFGTRPLVEAGFTGGLNMFCEPTGHRFLPRSTASMTAVVRVAGEDAVDDRPEAGHNATVLLGHIAHHLARALPPRIRDGRVCVAGLHTGERHNRVYGTGRLLLNVSYGSRAAGEAAEAALREALDEALAAFSAGAAGTRDLARTAADAARITSLHWCKRGLPALDGRGRAPWAEELLERHAGLVRWPDEEPAFTCDAIWMAEVSDAYTAVFGPGDLDTNRAHAAGEYADLADLDRYADEIARLLVARVRHPPPGGAATEEPHAHQAAAPGAAEDRISAR</sequence>
<dbReference type="InterPro" id="IPR050072">
    <property type="entry name" value="Peptidase_M20A"/>
</dbReference>
<dbReference type="Gene3D" id="3.40.630.10">
    <property type="entry name" value="Zn peptidases"/>
    <property type="match status" value="1"/>
</dbReference>
<reference evidence="3" key="1">
    <citation type="journal article" date="2019" name="Int. J. Syst. Evol. Microbiol.">
        <title>The Global Catalogue of Microorganisms (GCM) 10K type strain sequencing project: providing services to taxonomists for standard genome sequencing and annotation.</title>
        <authorList>
            <consortium name="The Broad Institute Genomics Platform"/>
            <consortium name="The Broad Institute Genome Sequencing Center for Infectious Disease"/>
            <person name="Wu L."/>
            <person name="Ma J."/>
        </authorList>
    </citation>
    <scope>NUCLEOTIDE SEQUENCE [LARGE SCALE GENOMIC DNA]</scope>
    <source>
        <strain evidence="3">JCM 4866</strain>
    </source>
</reference>
<comment type="caution">
    <text evidence="2">The sequence shown here is derived from an EMBL/GenBank/DDBJ whole genome shotgun (WGS) entry which is preliminary data.</text>
</comment>
<evidence type="ECO:0000313" key="2">
    <source>
        <dbReference type="EMBL" id="GGX01160.1"/>
    </source>
</evidence>
<dbReference type="PANTHER" id="PTHR43808">
    <property type="entry name" value="ACETYLORNITHINE DEACETYLASE"/>
    <property type="match status" value="1"/>
</dbReference>